<dbReference type="Pfam" id="PF17177">
    <property type="entry name" value="PPR_long"/>
    <property type="match status" value="1"/>
</dbReference>
<dbReference type="Proteomes" id="UP000594261">
    <property type="component" value="Chromosome 1"/>
</dbReference>
<organism evidence="3 4">
    <name type="scientific">Quercus lobata</name>
    <name type="common">Valley oak</name>
    <dbReference type="NCBI Taxonomy" id="97700"/>
    <lineage>
        <taxon>Eukaryota</taxon>
        <taxon>Viridiplantae</taxon>
        <taxon>Streptophyta</taxon>
        <taxon>Embryophyta</taxon>
        <taxon>Tracheophyta</taxon>
        <taxon>Spermatophyta</taxon>
        <taxon>Magnoliopsida</taxon>
        <taxon>eudicotyledons</taxon>
        <taxon>Gunneridae</taxon>
        <taxon>Pentapetalae</taxon>
        <taxon>rosids</taxon>
        <taxon>fabids</taxon>
        <taxon>Fagales</taxon>
        <taxon>Fagaceae</taxon>
        <taxon>Quercus</taxon>
    </lineage>
</organism>
<evidence type="ECO:0000256" key="1">
    <source>
        <dbReference type="ARBA" id="ARBA00022737"/>
    </source>
</evidence>
<dbReference type="GO" id="GO:0004526">
    <property type="term" value="F:ribonuclease P activity"/>
    <property type="evidence" value="ECO:0007669"/>
    <property type="project" value="TreeGrafter"/>
</dbReference>
<reference evidence="3" key="2">
    <citation type="submission" date="2021-01" db="UniProtKB">
        <authorList>
            <consortium name="EnsemblPlants"/>
        </authorList>
    </citation>
    <scope>IDENTIFICATION</scope>
</reference>
<keyword evidence="1" id="KW-0677">Repeat</keyword>
<name>A0A7N2KM33_QUELO</name>
<dbReference type="Gene3D" id="1.25.40.10">
    <property type="entry name" value="Tetratricopeptide repeat domain"/>
    <property type="match status" value="2"/>
</dbReference>
<proteinExistence type="predicted"/>
<protein>
    <recommendedName>
        <fullName evidence="2">PROP1-like PPR domain-containing protein</fullName>
    </recommendedName>
</protein>
<feature type="domain" description="PROP1-like PPR" evidence="2">
    <location>
        <begin position="2"/>
        <end position="38"/>
    </location>
</feature>
<dbReference type="PANTHER" id="PTHR13547:SF13">
    <property type="entry name" value="PROTEINACEOUS RNASE P 2"/>
    <property type="match status" value="1"/>
</dbReference>
<keyword evidence="4" id="KW-1185">Reference proteome</keyword>
<dbReference type="InterPro" id="IPR011990">
    <property type="entry name" value="TPR-like_helical_dom_sf"/>
</dbReference>
<sequence>MGKVGVSLEEPELAALLKVSSETGNGERVYGYLHKLRNVGGFGRVIGRANVDSAEQCGGCREQSACVDIDDAETERFAQSVAALALESEVKANFKQLVVVVKELYNWSGNKWPLVVVHNKRL</sequence>
<dbReference type="EMBL" id="LRBV02000001">
    <property type="status" value="NOT_ANNOTATED_CDS"/>
    <property type="molecule type" value="Genomic_DNA"/>
</dbReference>
<evidence type="ECO:0000313" key="3">
    <source>
        <dbReference type="EnsemblPlants" id="QL01p012793:mrna"/>
    </source>
</evidence>
<dbReference type="PANTHER" id="PTHR13547">
    <property type="match status" value="1"/>
</dbReference>
<dbReference type="GO" id="GO:0001682">
    <property type="term" value="P:tRNA 5'-leader removal"/>
    <property type="evidence" value="ECO:0007669"/>
    <property type="project" value="TreeGrafter"/>
</dbReference>
<evidence type="ECO:0000313" key="4">
    <source>
        <dbReference type="Proteomes" id="UP000594261"/>
    </source>
</evidence>
<accession>A0A7N2KM33</accession>
<reference evidence="3 4" key="1">
    <citation type="journal article" date="2016" name="G3 (Bethesda)">
        <title>First Draft Assembly and Annotation of the Genome of a California Endemic Oak Quercus lobata Nee (Fagaceae).</title>
        <authorList>
            <person name="Sork V.L."/>
            <person name="Fitz-Gibbon S.T."/>
            <person name="Puiu D."/>
            <person name="Crepeau M."/>
            <person name="Gugger P.F."/>
            <person name="Sherman R."/>
            <person name="Stevens K."/>
            <person name="Langley C.H."/>
            <person name="Pellegrini M."/>
            <person name="Salzberg S.L."/>
        </authorList>
    </citation>
    <scope>NUCLEOTIDE SEQUENCE [LARGE SCALE GENOMIC DNA]</scope>
    <source>
        <strain evidence="3 4">cv. SW786</strain>
    </source>
</reference>
<dbReference type="AlphaFoldDB" id="A0A7N2KM33"/>
<dbReference type="InterPro" id="IPR033443">
    <property type="entry name" value="PROP1-like_PPR_dom"/>
</dbReference>
<dbReference type="Gramene" id="QL01p012793:mrna">
    <property type="protein sequence ID" value="QL01p012793:mrna"/>
    <property type="gene ID" value="QL01p012793"/>
</dbReference>
<dbReference type="EnsemblPlants" id="QL01p012793:mrna">
    <property type="protein sequence ID" value="QL01p012793:mrna"/>
    <property type="gene ID" value="QL01p012793"/>
</dbReference>
<dbReference type="Gene3D" id="3.40.50.11980">
    <property type="match status" value="1"/>
</dbReference>
<dbReference type="InParanoid" id="A0A7N2KM33"/>
<evidence type="ECO:0000259" key="2">
    <source>
        <dbReference type="Pfam" id="PF17177"/>
    </source>
</evidence>